<dbReference type="EMBL" id="AKHW03006853">
    <property type="protein sequence ID" value="KYO18232.1"/>
    <property type="molecule type" value="Genomic_DNA"/>
</dbReference>
<evidence type="ECO:0000313" key="2">
    <source>
        <dbReference type="Proteomes" id="UP000050525"/>
    </source>
</evidence>
<name>A0A151M168_ALLMI</name>
<dbReference type="Proteomes" id="UP000050525">
    <property type="component" value="Unassembled WGS sequence"/>
</dbReference>
<proteinExistence type="predicted"/>
<dbReference type="AlphaFoldDB" id="A0A151M168"/>
<comment type="caution">
    <text evidence="1">The sequence shown here is derived from an EMBL/GenBank/DDBJ whole genome shotgun (WGS) entry which is preliminary data.</text>
</comment>
<sequence>MGDSAPCSSPRWEKGTYIRGLNHGYSDSPRAWSGVFIKKEGGFQNLLKDIKTSLQVMRADQAECPGSVQQEKTQQWQWSSAAGHTCLLLEEEVTSHQQRTPSCRFCIATAAFPFPAAGSEPELAGLQADCKEKEEQGLPRDIVLG</sequence>
<organism evidence="1 2">
    <name type="scientific">Alligator mississippiensis</name>
    <name type="common">American alligator</name>
    <dbReference type="NCBI Taxonomy" id="8496"/>
    <lineage>
        <taxon>Eukaryota</taxon>
        <taxon>Metazoa</taxon>
        <taxon>Chordata</taxon>
        <taxon>Craniata</taxon>
        <taxon>Vertebrata</taxon>
        <taxon>Euteleostomi</taxon>
        <taxon>Archelosauria</taxon>
        <taxon>Archosauria</taxon>
        <taxon>Crocodylia</taxon>
        <taxon>Alligatoridae</taxon>
        <taxon>Alligatorinae</taxon>
        <taxon>Alligator</taxon>
    </lineage>
</organism>
<reference evidence="1 2" key="1">
    <citation type="journal article" date="2012" name="Genome Biol.">
        <title>Sequencing three crocodilian genomes to illuminate the evolution of archosaurs and amniotes.</title>
        <authorList>
            <person name="St John J.A."/>
            <person name="Braun E.L."/>
            <person name="Isberg S.R."/>
            <person name="Miles L.G."/>
            <person name="Chong A.Y."/>
            <person name="Gongora J."/>
            <person name="Dalzell P."/>
            <person name="Moran C."/>
            <person name="Bed'hom B."/>
            <person name="Abzhanov A."/>
            <person name="Burgess S.C."/>
            <person name="Cooksey A.M."/>
            <person name="Castoe T.A."/>
            <person name="Crawford N.G."/>
            <person name="Densmore L.D."/>
            <person name="Drew J.C."/>
            <person name="Edwards S.V."/>
            <person name="Faircloth B.C."/>
            <person name="Fujita M.K."/>
            <person name="Greenwold M.J."/>
            <person name="Hoffmann F.G."/>
            <person name="Howard J.M."/>
            <person name="Iguchi T."/>
            <person name="Janes D.E."/>
            <person name="Khan S.Y."/>
            <person name="Kohno S."/>
            <person name="de Koning A.J."/>
            <person name="Lance S.L."/>
            <person name="McCarthy F.M."/>
            <person name="McCormack J.E."/>
            <person name="Merchant M.E."/>
            <person name="Peterson D.G."/>
            <person name="Pollock D.D."/>
            <person name="Pourmand N."/>
            <person name="Raney B.J."/>
            <person name="Roessler K.A."/>
            <person name="Sanford J.R."/>
            <person name="Sawyer R.H."/>
            <person name="Schmidt C.J."/>
            <person name="Triplett E.W."/>
            <person name="Tuberville T.D."/>
            <person name="Venegas-Anaya M."/>
            <person name="Howard J.T."/>
            <person name="Jarvis E.D."/>
            <person name="Guillette L.J.Jr."/>
            <person name="Glenn T.C."/>
            <person name="Green R.E."/>
            <person name="Ray D.A."/>
        </authorList>
    </citation>
    <scope>NUCLEOTIDE SEQUENCE [LARGE SCALE GENOMIC DNA]</scope>
    <source>
        <strain evidence="1">KSC_2009_1</strain>
    </source>
</reference>
<evidence type="ECO:0000313" key="1">
    <source>
        <dbReference type="EMBL" id="KYO18232.1"/>
    </source>
</evidence>
<accession>A0A151M168</accession>
<gene>
    <name evidence="1" type="ORF">Y1Q_0011787</name>
</gene>
<protein>
    <submittedName>
        <fullName evidence="1">Uncharacterized protein</fullName>
    </submittedName>
</protein>
<keyword evidence="2" id="KW-1185">Reference proteome</keyword>